<dbReference type="Gene3D" id="2.60.40.1180">
    <property type="entry name" value="Golgi alpha-mannosidase II"/>
    <property type="match status" value="1"/>
</dbReference>
<dbReference type="KEGG" id="ngr:NAEGRDRAFT_66809"/>
<keyword evidence="1" id="KW-0812">Transmembrane</keyword>
<dbReference type="InterPro" id="IPR024745">
    <property type="entry name" value="GH44_cat"/>
</dbReference>
<accession>D2VDE0</accession>
<keyword evidence="1" id="KW-1133">Transmembrane helix</keyword>
<dbReference type="EMBL" id="GG738864">
    <property type="protein sequence ID" value="EFC45127.1"/>
    <property type="molecule type" value="Genomic_DNA"/>
</dbReference>
<feature type="transmembrane region" description="Helical" evidence="1">
    <location>
        <begin position="18"/>
        <end position="36"/>
    </location>
</feature>
<dbReference type="Pfam" id="PF12891">
    <property type="entry name" value="Glyco_hydro_44"/>
    <property type="match status" value="1"/>
</dbReference>
<feature type="domain" description="Glycoside hydrolase family 44 catalytic" evidence="2">
    <location>
        <begin position="95"/>
        <end position="338"/>
    </location>
</feature>
<feature type="transmembrane region" description="Helical" evidence="1">
    <location>
        <begin position="574"/>
        <end position="596"/>
    </location>
</feature>
<dbReference type="InParanoid" id="D2VDE0"/>
<dbReference type="RefSeq" id="XP_002677871.1">
    <property type="nucleotide sequence ID" value="XM_002677825.1"/>
</dbReference>
<dbReference type="eggNOG" id="ENOG502S12M">
    <property type="taxonomic scope" value="Eukaryota"/>
</dbReference>
<dbReference type="Gene3D" id="3.20.20.80">
    <property type="entry name" value="Glycosidases"/>
    <property type="match status" value="1"/>
</dbReference>
<gene>
    <name evidence="3" type="ORF">NAEGRDRAFT_66809</name>
</gene>
<name>D2VDE0_NAEGR</name>
<dbReference type="GeneID" id="8850350"/>
<evidence type="ECO:0000256" key="1">
    <source>
        <dbReference type="SAM" id="Phobius"/>
    </source>
</evidence>
<reference evidence="3 4" key="1">
    <citation type="journal article" date="2010" name="Cell">
        <title>The genome of Naegleria gruberi illuminates early eukaryotic versatility.</title>
        <authorList>
            <person name="Fritz-Laylin L.K."/>
            <person name="Prochnik S.E."/>
            <person name="Ginger M.L."/>
            <person name="Dacks J.B."/>
            <person name="Carpenter M.L."/>
            <person name="Field M.C."/>
            <person name="Kuo A."/>
            <person name="Paredez A."/>
            <person name="Chapman J."/>
            <person name="Pham J."/>
            <person name="Shu S."/>
            <person name="Neupane R."/>
            <person name="Cipriano M."/>
            <person name="Mancuso J."/>
            <person name="Tu H."/>
            <person name="Salamov A."/>
            <person name="Lindquist E."/>
            <person name="Shapiro H."/>
            <person name="Lucas S."/>
            <person name="Grigoriev I.V."/>
            <person name="Cande W.Z."/>
            <person name="Fulton C."/>
            <person name="Rokhsar D.S."/>
            <person name="Dawson S.C."/>
        </authorList>
    </citation>
    <scope>NUCLEOTIDE SEQUENCE [LARGE SCALE GENOMIC DNA]</scope>
    <source>
        <strain evidence="3 4">NEG-M</strain>
    </source>
</reference>
<sequence length="597" mass="65783">MHQSTPTNSPSLNNQQHLIKPVVITAVILLLFATFYSHQQTITVKIDSSLLGNKINQDIFGVNYAEEANLQAVKYPVNRKGGNSDTRFNWEQNIHNTAQDWYYMNIPDSVQSGKTLPDGSTATVFVDTSNKYSSKAMLTASLIGYTPLDDRVKKWGFSVAKYGNQLETECNGSNGASWCMSDAGNGKISSTTYITSNSPSDTSKTIDETYVRNWIKFMKSRNTPVKFWSLDNEMDLWHSTHRDVHPNKVTYDEMWTLTQKYAAAIKAEDSTITTFGPASWGHCGYYYSPTDGCSSGSDRKAHSDMPLLDYYLSKVCEYKKSNGVLLVDYLDVHYYPQASGVYDVHQTSDTNAELRLRTVKSLYDYNYVDESWIPSAESNGPLSRVALIPRMKSSIAKYCPQMKLAITEYNFGADNIWSSALAQVEILSIFGREGVDLATRFTVPKDGSMVEKSFKFYLNYDGNGAKVDGYYVNTTSSNIDSVGAYSFVNSETSTMYVILINKLTSSTNVNLQILGSAGKGKTITTWTFSSPGTITKSSQTSTTSSVDGSATITLSGRSANLLIVPSVSVSANSALVGAGFSLGMISCLLFILFSVLL</sequence>
<dbReference type="OrthoDB" id="3180848at2759"/>
<protein>
    <submittedName>
        <fullName evidence="3">Predicted protein</fullName>
    </submittedName>
</protein>
<dbReference type="InterPro" id="IPR017853">
    <property type="entry name" value="GH"/>
</dbReference>
<evidence type="ECO:0000259" key="2">
    <source>
        <dbReference type="Pfam" id="PF12891"/>
    </source>
</evidence>
<keyword evidence="4" id="KW-1185">Reference proteome</keyword>
<evidence type="ECO:0000313" key="4">
    <source>
        <dbReference type="Proteomes" id="UP000006671"/>
    </source>
</evidence>
<proteinExistence type="predicted"/>
<dbReference type="SUPFAM" id="SSF51445">
    <property type="entry name" value="(Trans)glycosidases"/>
    <property type="match status" value="1"/>
</dbReference>
<dbReference type="AlphaFoldDB" id="D2VDE0"/>
<keyword evidence="1" id="KW-0472">Membrane</keyword>
<organism evidence="4">
    <name type="scientific">Naegleria gruberi</name>
    <name type="common">Amoeba</name>
    <dbReference type="NCBI Taxonomy" id="5762"/>
    <lineage>
        <taxon>Eukaryota</taxon>
        <taxon>Discoba</taxon>
        <taxon>Heterolobosea</taxon>
        <taxon>Tetramitia</taxon>
        <taxon>Eutetramitia</taxon>
        <taxon>Vahlkampfiidae</taxon>
        <taxon>Naegleria</taxon>
    </lineage>
</organism>
<evidence type="ECO:0000313" key="3">
    <source>
        <dbReference type="EMBL" id="EFC45127.1"/>
    </source>
</evidence>
<dbReference type="InterPro" id="IPR013780">
    <property type="entry name" value="Glyco_hydro_b"/>
</dbReference>
<dbReference type="Proteomes" id="UP000006671">
    <property type="component" value="Unassembled WGS sequence"/>
</dbReference>
<dbReference type="VEuPathDB" id="AmoebaDB:NAEGRDRAFT_66809"/>